<sequence>MLDPLRQRILARMGITLWQQRGQALPGQAAGATPVTAERPAQDANNGHPAPSLPTGRLWLQADTLPSPALLGDLCQWLGIGTDEVSLLARIPELPEGTPQPLIWLTAPDARWPDALVCPLKPDGTHKRALWQQCRHRQPG</sequence>
<proteinExistence type="predicted"/>
<evidence type="ECO:0008006" key="4">
    <source>
        <dbReference type="Google" id="ProtNLM"/>
    </source>
</evidence>
<dbReference type="Proteomes" id="UP000666661">
    <property type="component" value="Unassembled WGS sequence"/>
</dbReference>
<evidence type="ECO:0000256" key="1">
    <source>
        <dbReference type="SAM" id="MobiDB-lite"/>
    </source>
</evidence>
<evidence type="ECO:0000313" key="2">
    <source>
        <dbReference type="EMBL" id="MBP0604039.1"/>
    </source>
</evidence>
<evidence type="ECO:0000313" key="3">
    <source>
        <dbReference type="Proteomes" id="UP000666661"/>
    </source>
</evidence>
<keyword evidence="3" id="KW-1185">Reference proteome</keyword>
<accession>A0ABS4B955</accession>
<comment type="caution">
    <text evidence="2">The sequence shown here is derived from an EMBL/GenBank/DDBJ whole genome shotgun (WGS) entry which is preliminary data.</text>
</comment>
<feature type="region of interest" description="Disordered" evidence="1">
    <location>
        <begin position="26"/>
        <end position="54"/>
    </location>
</feature>
<gene>
    <name evidence="2" type="ORF">J8I01_16155</name>
</gene>
<protein>
    <recommendedName>
        <fullName evidence="4">DNA polymerase III subunit psi</fullName>
    </recommendedName>
</protein>
<reference evidence="2 3" key="1">
    <citation type="submission" date="2021-03" db="EMBL/GenBank/DDBJ databases">
        <title>Plant growth promoting bacteria isolated from wild legumes nodules and trapping Phaseolus vulgaris L. nodules in the center and southern Mexico.</title>
        <authorList>
            <person name="Estrada P."/>
        </authorList>
    </citation>
    <scope>NUCLEOTIDE SEQUENCE [LARGE SCALE GENOMIC DNA]</scope>
    <source>
        <strain evidence="2 3">MaGu-431</strain>
    </source>
</reference>
<name>A0ABS4B955_9GAMM</name>
<organism evidence="2 3">
    <name type="scientific">Aeromonas sanarellii</name>
    <dbReference type="NCBI Taxonomy" id="633415"/>
    <lineage>
        <taxon>Bacteria</taxon>
        <taxon>Pseudomonadati</taxon>
        <taxon>Pseudomonadota</taxon>
        <taxon>Gammaproteobacteria</taxon>
        <taxon>Aeromonadales</taxon>
        <taxon>Aeromonadaceae</taxon>
        <taxon>Aeromonas</taxon>
    </lineage>
</organism>
<dbReference type="EMBL" id="JAGIQF010000010">
    <property type="protein sequence ID" value="MBP0604039.1"/>
    <property type="molecule type" value="Genomic_DNA"/>
</dbReference>